<reference evidence="2 3" key="1">
    <citation type="journal article" date="2019" name="Sci. Rep.">
        <title>A high-quality genome of Eragrostis curvula grass provides insights into Poaceae evolution and supports new strategies to enhance forage quality.</title>
        <authorList>
            <person name="Carballo J."/>
            <person name="Santos B.A.C.M."/>
            <person name="Zappacosta D."/>
            <person name="Garbus I."/>
            <person name="Selva J.P."/>
            <person name="Gallo C.A."/>
            <person name="Diaz A."/>
            <person name="Albertini E."/>
            <person name="Caccamo M."/>
            <person name="Echenique V."/>
        </authorList>
    </citation>
    <scope>NUCLEOTIDE SEQUENCE [LARGE SCALE GENOMIC DNA]</scope>
    <source>
        <strain evidence="3">cv. Victoria</strain>
        <tissue evidence="2">Leaf</tissue>
    </source>
</reference>
<dbReference type="AlphaFoldDB" id="A0A5J9TKV4"/>
<gene>
    <name evidence="2" type="ORF">EJB05_45637</name>
</gene>
<evidence type="ECO:0000313" key="3">
    <source>
        <dbReference type="Proteomes" id="UP000324897"/>
    </source>
</evidence>
<keyword evidence="3" id="KW-1185">Reference proteome</keyword>
<sequence length="151" mass="15979">MERERSNGGRYGALPERRLPRSRAYVPALPAAAEANTMPPAQQLLGSRARGPAVTTATEREHGHVVRPRCCSSPDLEADVSSSLPAPSGFGKAATHAVAEELSLREAAHAGRPHRSSADAIIMPYGSSSTMSTDPAEHTGSRAATARALWW</sequence>
<protein>
    <submittedName>
        <fullName evidence="2">Uncharacterized protein</fullName>
    </submittedName>
</protein>
<dbReference type="EMBL" id="RWGY01000039">
    <property type="protein sequence ID" value="TVU12019.1"/>
    <property type="molecule type" value="Genomic_DNA"/>
</dbReference>
<name>A0A5J9TKV4_9POAL</name>
<accession>A0A5J9TKV4</accession>
<organism evidence="2 3">
    <name type="scientific">Eragrostis curvula</name>
    <name type="common">weeping love grass</name>
    <dbReference type="NCBI Taxonomy" id="38414"/>
    <lineage>
        <taxon>Eukaryota</taxon>
        <taxon>Viridiplantae</taxon>
        <taxon>Streptophyta</taxon>
        <taxon>Embryophyta</taxon>
        <taxon>Tracheophyta</taxon>
        <taxon>Spermatophyta</taxon>
        <taxon>Magnoliopsida</taxon>
        <taxon>Liliopsida</taxon>
        <taxon>Poales</taxon>
        <taxon>Poaceae</taxon>
        <taxon>PACMAD clade</taxon>
        <taxon>Chloridoideae</taxon>
        <taxon>Eragrostideae</taxon>
        <taxon>Eragrostidinae</taxon>
        <taxon>Eragrostis</taxon>
    </lineage>
</organism>
<feature type="non-terminal residue" evidence="2">
    <location>
        <position position="1"/>
    </location>
</feature>
<proteinExistence type="predicted"/>
<dbReference type="Proteomes" id="UP000324897">
    <property type="component" value="Chromosome 3"/>
</dbReference>
<dbReference type="Gramene" id="TVU12019">
    <property type="protein sequence ID" value="TVU12019"/>
    <property type="gene ID" value="EJB05_45637"/>
</dbReference>
<evidence type="ECO:0000313" key="2">
    <source>
        <dbReference type="EMBL" id="TVU12019.1"/>
    </source>
</evidence>
<evidence type="ECO:0000256" key="1">
    <source>
        <dbReference type="SAM" id="MobiDB-lite"/>
    </source>
</evidence>
<feature type="region of interest" description="Disordered" evidence="1">
    <location>
        <begin position="34"/>
        <end position="92"/>
    </location>
</feature>
<comment type="caution">
    <text evidence="2">The sequence shown here is derived from an EMBL/GenBank/DDBJ whole genome shotgun (WGS) entry which is preliminary data.</text>
</comment>